<dbReference type="GO" id="GO:0002100">
    <property type="term" value="P:tRNA wobble adenosine to inosine editing"/>
    <property type="evidence" value="ECO:0007669"/>
    <property type="project" value="InterPro"/>
</dbReference>
<evidence type="ECO:0000259" key="1">
    <source>
        <dbReference type="PROSITE" id="PS51747"/>
    </source>
</evidence>
<dbReference type="PROSITE" id="PS51747">
    <property type="entry name" value="CYT_DCMP_DEAMINASES_2"/>
    <property type="match status" value="1"/>
</dbReference>
<name>A0A426Z4X7_ENSVE</name>
<dbReference type="InterPro" id="IPR002125">
    <property type="entry name" value="CMP_dCMP_dom"/>
</dbReference>
<dbReference type="CDD" id="cd01285">
    <property type="entry name" value="nucleoside_deaminase"/>
    <property type="match status" value="1"/>
</dbReference>
<dbReference type="GO" id="GO:0052717">
    <property type="term" value="F:tRNA-specific adenosine-34 deaminase activity"/>
    <property type="evidence" value="ECO:0007669"/>
    <property type="project" value="UniProtKB-EC"/>
</dbReference>
<dbReference type="EMBL" id="AMZH03008424">
    <property type="protein sequence ID" value="RRT58983.1"/>
    <property type="molecule type" value="Genomic_DNA"/>
</dbReference>
<comment type="caution">
    <text evidence="2">The sequence shown here is derived from an EMBL/GenBank/DDBJ whole genome shotgun (WGS) entry which is preliminary data.</text>
</comment>
<dbReference type="Proteomes" id="UP000287651">
    <property type="component" value="Unassembled WGS sequence"/>
</dbReference>
<dbReference type="SUPFAM" id="SSF53927">
    <property type="entry name" value="Cytidine deaminase-like"/>
    <property type="match status" value="1"/>
</dbReference>
<accession>A0A426Z4X7</accession>
<organism evidence="2 3">
    <name type="scientific">Ensete ventricosum</name>
    <name type="common">Abyssinian banana</name>
    <name type="synonym">Musa ensete</name>
    <dbReference type="NCBI Taxonomy" id="4639"/>
    <lineage>
        <taxon>Eukaryota</taxon>
        <taxon>Viridiplantae</taxon>
        <taxon>Streptophyta</taxon>
        <taxon>Embryophyta</taxon>
        <taxon>Tracheophyta</taxon>
        <taxon>Spermatophyta</taxon>
        <taxon>Magnoliopsida</taxon>
        <taxon>Liliopsida</taxon>
        <taxon>Zingiberales</taxon>
        <taxon>Musaceae</taxon>
        <taxon>Ensete</taxon>
    </lineage>
</organism>
<dbReference type="PANTHER" id="PTHR11079">
    <property type="entry name" value="CYTOSINE DEAMINASE FAMILY MEMBER"/>
    <property type="match status" value="1"/>
</dbReference>
<dbReference type="GO" id="GO:0046872">
    <property type="term" value="F:metal ion binding"/>
    <property type="evidence" value="ECO:0007669"/>
    <property type="project" value="UniProtKB-KW"/>
</dbReference>
<gene>
    <name evidence="2" type="ORF">B296_00027321</name>
</gene>
<proteinExistence type="predicted"/>
<evidence type="ECO:0000313" key="2">
    <source>
        <dbReference type="EMBL" id="RRT58983.1"/>
    </source>
</evidence>
<dbReference type="Gene3D" id="3.40.140.10">
    <property type="entry name" value="Cytidine Deaminase, domain 2"/>
    <property type="match status" value="1"/>
</dbReference>
<evidence type="ECO:0000313" key="3">
    <source>
        <dbReference type="Proteomes" id="UP000287651"/>
    </source>
</evidence>
<dbReference type="Pfam" id="PF14437">
    <property type="entry name" value="MafB19-deam"/>
    <property type="match status" value="1"/>
</dbReference>
<protein>
    <recommendedName>
        <fullName evidence="1">CMP/dCMP-type deaminase domain-containing protein</fullName>
    </recommendedName>
</protein>
<dbReference type="InterPro" id="IPR016193">
    <property type="entry name" value="Cytidine_deaminase-like"/>
</dbReference>
<dbReference type="PANTHER" id="PTHR11079:SF179">
    <property type="entry name" value="TRNA(ADENINE(34)) DEAMINASE, CHLOROPLASTIC"/>
    <property type="match status" value="1"/>
</dbReference>
<dbReference type="InterPro" id="IPR058535">
    <property type="entry name" value="MafB19-deam"/>
</dbReference>
<sequence length="120" mass="13481">MFHTSVNYHFENVLQETTLYVTLEPCPMCAGAILQARVDAVVWGAPNKLLGADGSWISYHSDIDKNLDLVGFGLEMRKGLAVWDWSLESRQAYMLTSSFMSGMMSHLVVDLKSCRVFTDN</sequence>
<dbReference type="AlphaFoldDB" id="A0A426Z4X7"/>
<dbReference type="GO" id="GO:0009507">
    <property type="term" value="C:chloroplast"/>
    <property type="evidence" value="ECO:0007669"/>
    <property type="project" value="TreeGrafter"/>
</dbReference>
<reference evidence="2 3" key="1">
    <citation type="journal article" date="2014" name="Agronomy (Basel)">
        <title>A Draft Genome Sequence for Ensete ventricosum, the Drought-Tolerant Tree Against Hunger.</title>
        <authorList>
            <person name="Harrison J."/>
            <person name="Moore K.A."/>
            <person name="Paszkiewicz K."/>
            <person name="Jones T."/>
            <person name="Grant M."/>
            <person name="Ambacheew D."/>
            <person name="Muzemil S."/>
            <person name="Studholme D.J."/>
        </authorList>
    </citation>
    <scope>NUCLEOTIDE SEQUENCE [LARGE SCALE GENOMIC DNA]</scope>
</reference>
<feature type="domain" description="CMP/dCMP-type deaminase" evidence="1">
    <location>
        <begin position="1"/>
        <end position="56"/>
    </location>
</feature>